<dbReference type="CTD" id="36377352"/>
<organism evidence="2">
    <name type="scientific">Strongyloides ratti</name>
    <name type="common">Parasitic roundworm</name>
    <dbReference type="NCBI Taxonomy" id="34506"/>
    <lineage>
        <taxon>Eukaryota</taxon>
        <taxon>Metazoa</taxon>
        <taxon>Ecdysozoa</taxon>
        <taxon>Nematoda</taxon>
        <taxon>Chromadorea</taxon>
        <taxon>Rhabditida</taxon>
        <taxon>Tylenchina</taxon>
        <taxon>Panagrolaimomorpha</taxon>
        <taxon>Strongyloidoidea</taxon>
        <taxon>Strongyloididae</taxon>
        <taxon>Strongyloides</taxon>
    </lineage>
</organism>
<proteinExistence type="predicted"/>
<evidence type="ECO:0000313" key="2">
    <source>
        <dbReference type="EMBL" id="CEF64987.1"/>
    </source>
</evidence>
<protein>
    <submittedName>
        <fullName evidence="2 4">Uncharacterized protein</fullName>
    </submittedName>
</protein>
<dbReference type="OrthoDB" id="5791451at2759"/>
<keyword evidence="3" id="KW-1185">Reference proteome</keyword>
<dbReference type="GeneID" id="36377352"/>
<accession>A0A090L5H9</accession>
<keyword evidence="1" id="KW-0732">Signal</keyword>
<dbReference type="AlphaFoldDB" id="A0A090L5H9"/>
<reference evidence="4" key="2">
    <citation type="submission" date="2020-12" db="UniProtKB">
        <authorList>
            <consortium name="WormBaseParasite"/>
        </authorList>
    </citation>
    <scope>IDENTIFICATION</scope>
</reference>
<reference evidence="2 3" key="1">
    <citation type="submission" date="2014-09" db="EMBL/GenBank/DDBJ databases">
        <authorList>
            <person name="Martin A.A."/>
        </authorList>
    </citation>
    <scope>NUCLEOTIDE SEQUENCE</scope>
    <source>
        <strain evidence="3">ED321</strain>
        <strain evidence="2">ED321 Heterogonic</strain>
    </source>
</reference>
<dbReference type="WBParaSite" id="SRAE_1000324000.1">
    <property type="protein sequence ID" value="SRAE_1000324000.1"/>
    <property type="gene ID" value="WBGene00259857"/>
</dbReference>
<evidence type="ECO:0000256" key="1">
    <source>
        <dbReference type="SAM" id="SignalP"/>
    </source>
</evidence>
<evidence type="ECO:0000313" key="3">
    <source>
        <dbReference type="Proteomes" id="UP000035682"/>
    </source>
</evidence>
<feature type="chain" id="PRO_5015030446" evidence="1">
    <location>
        <begin position="25"/>
        <end position="347"/>
    </location>
</feature>
<sequence>MISFVIFTKNLFFIILFCTPLLNGTNFVYPNAPIELIESARNLGSSQRFSLENFVKQKNIAPNSEEESNVISQFFNKCHEYSQKIGYDEEYIKFLKSVATSEIDDHPSSESHYRHSKTLDLMSLDDATISFLTTPIEGMKKILQRQCLINEIDFQCVDSFFNSNKHITSEKIDVIRNSGGFAKLMLDEECPNNGDDLTDYHCIGMNAKEYGRQCVTSLKIYNMTKYDVDHKILNLFATTITEIDRYNSILEKSNELDERIKIKREIEILLTSTMKTISTLEGSKCRMFIQLGKCLRSSVIDICGREAGRKFQTMVQIGYLRRERFNDINDAFQALNMEPHRSCGTLY</sequence>
<dbReference type="EMBL" id="LN609528">
    <property type="protein sequence ID" value="CEF64987.1"/>
    <property type="molecule type" value="Genomic_DNA"/>
</dbReference>
<dbReference type="Proteomes" id="UP000035682">
    <property type="component" value="Unplaced"/>
</dbReference>
<dbReference type="OMA" id="CNTLGHE"/>
<feature type="signal peptide" evidence="1">
    <location>
        <begin position="1"/>
        <end position="24"/>
    </location>
</feature>
<dbReference type="RefSeq" id="XP_024504188.1">
    <property type="nucleotide sequence ID" value="XM_024650408.1"/>
</dbReference>
<gene>
    <name evidence="2 4 5" type="ORF">SRAE_1000324000</name>
</gene>
<dbReference type="WormBase" id="SRAE_1000324000">
    <property type="protein sequence ID" value="SRP09683"/>
    <property type="gene ID" value="WBGene00259857"/>
</dbReference>
<evidence type="ECO:0000313" key="5">
    <source>
        <dbReference type="WormBase" id="SRAE_1000324000"/>
    </source>
</evidence>
<name>A0A090L5H9_STRRB</name>
<evidence type="ECO:0000313" key="4">
    <source>
        <dbReference type="WBParaSite" id="SRAE_1000324000.1"/>
    </source>
</evidence>